<evidence type="ECO:0000313" key="3">
    <source>
        <dbReference type="Proteomes" id="UP000198922"/>
    </source>
</evidence>
<keyword evidence="3" id="KW-1185">Reference proteome</keyword>
<dbReference type="EMBL" id="FNAT01000003">
    <property type="protein sequence ID" value="SDE62993.1"/>
    <property type="molecule type" value="Genomic_DNA"/>
</dbReference>
<evidence type="ECO:0008006" key="4">
    <source>
        <dbReference type="Google" id="ProtNLM"/>
    </source>
</evidence>
<accession>A0A1G7EH75</accession>
<name>A0A1G7EH75_9RHOB</name>
<feature type="signal peptide" evidence="1">
    <location>
        <begin position="1"/>
        <end position="20"/>
    </location>
</feature>
<keyword evidence="1" id="KW-0732">Signal</keyword>
<protein>
    <recommendedName>
        <fullName evidence="4">Hemolysin</fullName>
    </recommendedName>
</protein>
<dbReference type="AlphaFoldDB" id="A0A1G7EH75"/>
<proteinExistence type="predicted"/>
<feature type="chain" id="PRO_5011511972" description="Hemolysin" evidence="1">
    <location>
        <begin position="21"/>
        <end position="90"/>
    </location>
</feature>
<dbReference type="OrthoDB" id="7872334at2"/>
<evidence type="ECO:0000256" key="1">
    <source>
        <dbReference type="SAM" id="SignalP"/>
    </source>
</evidence>
<gene>
    <name evidence="2" type="ORF">SAMN04488567_2160</name>
</gene>
<dbReference type="Proteomes" id="UP000198922">
    <property type="component" value="Unassembled WGS sequence"/>
</dbReference>
<dbReference type="RefSeq" id="WP_090111822.1">
    <property type="nucleotide sequence ID" value="NZ_FNAT01000003.1"/>
</dbReference>
<dbReference type="STRING" id="521013.SAMN04488567_2160"/>
<sequence length="90" mass="9438">MMTHAMAALLAATLSLPVFARAETAEPRAGSYCQMSAARIAQGGYSGLCVIDAGKRLLGATDPKGVPVILTLHPRNGSIQSWQPVRFGGR</sequence>
<reference evidence="3" key="1">
    <citation type="submission" date="2016-10" db="EMBL/GenBank/DDBJ databases">
        <authorList>
            <person name="Varghese N."/>
            <person name="Submissions S."/>
        </authorList>
    </citation>
    <scope>NUCLEOTIDE SEQUENCE [LARGE SCALE GENOMIC DNA]</scope>
    <source>
        <strain evidence="3">DSM 21424</strain>
    </source>
</reference>
<evidence type="ECO:0000313" key="2">
    <source>
        <dbReference type="EMBL" id="SDE62993.1"/>
    </source>
</evidence>
<organism evidence="2 3">
    <name type="scientific">Limimaricola pyoseonensis</name>
    <dbReference type="NCBI Taxonomy" id="521013"/>
    <lineage>
        <taxon>Bacteria</taxon>
        <taxon>Pseudomonadati</taxon>
        <taxon>Pseudomonadota</taxon>
        <taxon>Alphaproteobacteria</taxon>
        <taxon>Rhodobacterales</taxon>
        <taxon>Paracoccaceae</taxon>
        <taxon>Limimaricola</taxon>
    </lineage>
</organism>